<protein>
    <submittedName>
        <fullName evidence="2">Uncharacterized protein</fullName>
    </submittedName>
</protein>
<evidence type="ECO:0000313" key="2">
    <source>
        <dbReference type="EMBL" id="AUG88492.1"/>
    </source>
</evidence>
<feature type="compositionally biased region" description="Basic and acidic residues" evidence="1">
    <location>
        <begin position="151"/>
        <end position="162"/>
    </location>
</feature>
<feature type="region of interest" description="Disordered" evidence="1">
    <location>
        <begin position="65"/>
        <end position="179"/>
    </location>
</feature>
<organism evidence="2 3">
    <name type="scientific">Vibrio phage Vp_R1</name>
    <dbReference type="NCBI Taxonomy" id="2059867"/>
    <lineage>
        <taxon>Viruses</taxon>
        <taxon>Duplodnaviria</taxon>
        <taxon>Heunggongvirae</taxon>
        <taxon>Uroviricota</taxon>
        <taxon>Caudoviricetes</taxon>
        <taxon>Grimontviridae</taxon>
        <taxon>Dalianvirus</taxon>
        <taxon>Dalianvirus R1</taxon>
    </lineage>
</organism>
<name>A0A2H5BQC2_9CAUD</name>
<accession>A0A2H5BQC2</accession>
<evidence type="ECO:0000256" key="1">
    <source>
        <dbReference type="SAM" id="MobiDB-lite"/>
    </source>
</evidence>
<gene>
    <name evidence="2" type="ORF">VPR_128</name>
</gene>
<feature type="compositionally biased region" description="Basic and acidic residues" evidence="1">
    <location>
        <begin position="88"/>
        <end position="108"/>
    </location>
</feature>
<sequence length="179" mass="19608">MEPEVIAKKRKGALDSSETMEDVYSKIESSKESGQPYIPDFIKQDLAANGITEESLATTAPVVSKKTGHVADADSYTNVASGVTPDSPEGKDKGIDKKTGPLYKDPKMPKGKKTPLPPAARAPLMKGSNPNSKRSGEGDRRRAKMLNDWLSQRRDTSFEKYRGAKSYTNHQRPRGILSN</sequence>
<evidence type="ECO:0000313" key="3">
    <source>
        <dbReference type="Proteomes" id="UP000240283"/>
    </source>
</evidence>
<dbReference type="EMBL" id="MG603697">
    <property type="protein sequence ID" value="AUG88492.1"/>
    <property type="molecule type" value="Genomic_DNA"/>
</dbReference>
<keyword evidence="3" id="KW-1185">Reference proteome</keyword>
<reference evidence="2 3" key="1">
    <citation type="submission" date="2017-12" db="EMBL/GenBank/DDBJ databases">
        <title>Genomic analysis of a novel phage Vp_R1 lytic to Vibrio parahaemolyticus.</title>
        <authorList>
            <person name="Ren H."/>
            <person name="Li Z."/>
        </authorList>
    </citation>
    <scope>NUCLEOTIDE SEQUENCE [LARGE SCALE GENOMIC DNA]</scope>
</reference>
<feature type="region of interest" description="Disordered" evidence="1">
    <location>
        <begin position="1"/>
        <end position="20"/>
    </location>
</feature>
<dbReference type="Proteomes" id="UP000240283">
    <property type="component" value="Segment"/>
</dbReference>
<proteinExistence type="predicted"/>